<organism evidence="1 2">
    <name type="scientific">Arctium lappa</name>
    <name type="common">Greater burdock</name>
    <name type="synonym">Lappa major</name>
    <dbReference type="NCBI Taxonomy" id="4217"/>
    <lineage>
        <taxon>Eukaryota</taxon>
        <taxon>Viridiplantae</taxon>
        <taxon>Streptophyta</taxon>
        <taxon>Embryophyta</taxon>
        <taxon>Tracheophyta</taxon>
        <taxon>Spermatophyta</taxon>
        <taxon>Magnoliopsida</taxon>
        <taxon>eudicotyledons</taxon>
        <taxon>Gunneridae</taxon>
        <taxon>Pentapetalae</taxon>
        <taxon>asterids</taxon>
        <taxon>campanulids</taxon>
        <taxon>Asterales</taxon>
        <taxon>Asteraceae</taxon>
        <taxon>Carduoideae</taxon>
        <taxon>Cardueae</taxon>
        <taxon>Arctiinae</taxon>
        <taxon>Arctium</taxon>
    </lineage>
</organism>
<accession>A0ACB9AYM0</accession>
<comment type="caution">
    <text evidence="1">The sequence shown here is derived from an EMBL/GenBank/DDBJ whole genome shotgun (WGS) entry which is preliminary data.</text>
</comment>
<evidence type="ECO:0000313" key="1">
    <source>
        <dbReference type="EMBL" id="KAI3714581.1"/>
    </source>
</evidence>
<proteinExistence type="predicted"/>
<dbReference type="EMBL" id="CM042053">
    <property type="protein sequence ID" value="KAI3714581.1"/>
    <property type="molecule type" value="Genomic_DNA"/>
</dbReference>
<evidence type="ECO:0000313" key="2">
    <source>
        <dbReference type="Proteomes" id="UP001055879"/>
    </source>
</evidence>
<reference evidence="1 2" key="2">
    <citation type="journal article" date="2022" name="Mol. Ecol. Resour.">
        <title>The genomes of chicory, endive, great burdock and yacon provide insights into Asteraceae paleo-polyploidization history and plant inulin production.</title>
        <authorList>
            <person name="Fan W."/>
            <person name="Wang S."/>
            <person name="Wang H."/>
            <person name="Wang A."/>
            <person name="Jiang F."/>
            <person name="Liu H."/>
            <person name="Zhao H."/>
            <person name="Xu D."/>
            <person name="Zhang Y."/>
        </authorList>
    </citation>
    <scope>NUCLEOTIDE SEQUENCE [LARGE SCALE GENOMIC DNA]</scope>
    <source>
        <strain evidence="2">cv. Niubang</strain>
    </source>
</reference>
<gene>
    <name evidence="1" type="ORF">L6452_21538</name>
</gene>
<name>A0ACB9AYM0_ARCLA</name>
<dbReference type="Proteomes" id="UP001055879">
    <property type="component" value="Linkage Group LG07"/>
</dbReference>
<protein>
    <submittedName>
        <fullName evidence="1">Uncharacterized protein</fullName>
    </submittedName>
</protein>
<keyword evidence="2" id="KW-1185">Reference proteome</keyword>
<sequence>MAFTRQTFAFIFIFVHIIFAPSSAAKARLAVVRARSASSVVKASSTPSPAAEAGKAGTEDEGFPLPESNDGKKFGSVAEVVTFVTKHMLNIETKVTEFEASLKKRKEHPESSPGIKECFAECDEVMVAAVDDITNTLESLQSQDLIKANFDVTAVMTNVGTCEDCFDEMVGGDPEIKKLDKWVQKVGGEALDALQSQGPPG</sequence>
<reference evidence="2" key="1">
    <citation type="journal article" date="2022" name="Mol. Ecol. Resour.">
        <title>The genomes of chicory, endive, great burdock and yacon provide insights into Asteraceae palaeo-polyploidization history and plant inulin production.</title>
        <authorList>
            <person name="Fan W."/>
            <person name="Wang S."/>
            <person name="Wang H."/>
            <person name="Wang A."/>
            <person name="Jiang F."/>
            <person name="Liu H."/>
            <person name="Zhao H."/>
            <person name="Xu D."/>
            <person name="Zhang Y."/>
        </authorList>
    </citation>
    <scope>NUCLEOTIDE SEQUENCE [LARGE SCALE GENOMIC DNA]</scope>
    <source>
        <strain evidence="2">cv. Niubang</strain>
    </source>
</reference>